<comment type="caution">
    <text evidence="1">The sequence shown here is derived from an EMBL/GenBank/DDBJ whole genome shotgun (WGS) entry which is preliminary data.</text>
</comment>
<accession>X0SN90</accession>
<dbReference type="AlphaFoldDB" id="X0SN90"/>
<feature type="non-terminal residue" evidence="1">
    <location>
        <position position="1"/>
    </location>
</feature>
<evidence type="ECO:0000313" key="1">
    <source>
        <dbReference type="EMBL" id="GAF82504.1"/>
    </source>
</evidence>
<organism evidence="1">
    <name type="scientific">marine sediment metagenome</name>
    <dbReference type="NCBI Taxonomy" id="412755"/>
    <lineage>
        <taxon>unclassified sequences</taxon>
        <taxon>metagenomes</taxon>
        <taxon>ecological metagenomes</taxon>
    </lineage>
</organism>
<protein>
    <submittedName>
        <fullName evidence="1">Uncharacterized protein</fullName>
    </submittedName>
</protein>
<name>X0SN90_9ZZZZ</name>
<sequence>VRQFAVQPLGAIFYQVSVMFHEQVAEIIIMAFMELLPYLANAEFLLGFHRIPP</sequence>
<dbReference type="EMBL" id="BARS01008694">
    <property type="protein sequence ID" value="GAF82504.1"/>
    <property type="molecule type" value="Genomic_DNA"/>
</dbReference>
<gene>
    <name evidence="1" type="ORF">S01H1_16517</name>
</gene>
<reference evidence="1" key="1">
    <citation type="journal article" date="2014" name="Front. Microbiol.">
        <title>High frequency of phylogenetically diverse reductive dehalogenase-homologous genes in deep subseafloor sedimentary metagenomes.</title>
        <authorList>
            <person name="Kawai M."/>
            <person name="Futagami T."/>
            <person name="Toyoda A."/>
            <person name="Takaki Y."/>
            <person name="Nishi S."/>
            <person name="Hori S."/>
            <person name="Arai W."/>
            <person name="Tsubouchi T."/>
            <person name="Morono Y."/>
            <person name="Uchiyama I."/>
            <person name="Ito T."/>
            <person name="Fujiyama A."/>
            <person name="Inagaki F."/>
            <person name="Takami H."/>
        </authorList>
    </citation>
    <scope>NUCLEOTIDE SEQUENCE</scope>
    <source>
        <strain evidence="1">Expedition CK06-06</strain>
    </source>
</reference>
<proteinExistence type="predicted"/>